<keyword evidence="7 10" id="KW-0472">Membrane</keyword>
<dbReference type="PANTHER" id="PTHR24075:SF0">
    <property type="entry name" value="TRANSLOCATION PROTEIN SEC63 HOMOLOG"/>
    <property type="match status" value="1"/>
</dbReference>
<feature type="transmembrane region" description="Helical" evidence="10">
    <location>
        <begin position="197"/>
        <end position="220"/>
    </location>
</feature>
<evidence type="ECO:0000256" key="1">
    <source>
        <dbReference type="ARBA" id="ARBA00004477"/>
    </source>
</evidence>
<dbReference type="HOGENOM" id="CLU_014210_0_0_1"/>
<dbReference type="PRINTS" id="PR00625">
    <property type="entry name" value="JDOMAIN"/>
</dbReference>
<dbReference type="Gene3D" id="2.60.40.150">
    <property type="entry name" value="C2 domain"/>
    <property type="match status" value="1"/>
</dbReference>
<comment type="subcellular location">
    <subcellularLocation>
        <location evidence="1">Endoplasmic reticulum membrane</location>
        <topology evidence="1">Multi-pass membrane protein</topology>
    </subcellularLocation>
</comment>
<evidence type="ECO:0000256" key="9">
    <source>
        <dbReference type="SAM" id="MobiDB-lite"/>
    </source>
</evidence>
<accession>A0A060S7X0</accession>
<evidence type="ECO:0000313" key="13">
    <source>
        <dbReference type="Proteomes" id="UP000029665"/>
    </source>
</evidence>
<dbReference type="InterPro" id="IPR014756">
    <property type="entry name" value="Ig_E-set"/>
</dbReference>
<keyword evidence="5" id="KW-0653">Protein transport</keyword>
<dbReference type="GO" id="GO:0006620">
    <property type="term" value="P:post-translational protein targeting to endoplasmic reticulum membrane"/>
    <property type="evidence" value="ECO:0007669"/>
    <property type="project" value="TreeGrafter"/>
</dbReference>
<dbReference type="InterPro" id="IPR004179">
    <property type="entry name" value="Sec63-dom"/>
</dbReference>
<evidence type="ECO:0000256" key="10">
    <source>
        <dbReference type="SAM" id="Phobius"/>
    </source>
</evidence>
<feature type="region of interest" description="Disordered" evidence="9">
    <location>
        <begin position="601"/>
        <end position="669"/>
    </location>
</feature>
<dbReference type="SUPFAM" id="SSF81296">
    <property type="entry name" value="E set domains"/>
    <property type="match status" value="1"/>
</dbReference>
<dbReference type="SMART" id="SM00973">
    <property type="entry name" value="Sec63"/>
    <property type="match status" value="1"/>
</dbReference>
<evidence type="ECO:0000256" key="6">
    <source>
        <dbReference type="ARBA" id="ARBA00022989"/>
    </source>
</evidence>
<dbReference type="Gene3D" id="1.10.3380.10">
    <property type="entry name" value="Sec63 N-terminal domain-like domain"/>
    <property type="match status" value="1"/>
</dbReference>
<evidence type="ECO:0000256" key="2">
    <source>
        <dbReference type="ARBA" id="ARBA00022448"/>
    </source>
</evidence>
<sequence>MAQYSYDESGNMAAYFLISFLSIFLVPYSLSSLVSSSKPPSLPGCQCQQCTAQRERIRKRERGSIFTPKLRRRTLIIIVGWSVVAFLIYKVKQSAVENKIYDPFEILGISTSATVKEIKSHYKKLSRKFHPDKVKLAVNETMEAVEAKFVEITKAYKALTDETIRKNWELYGHPDGRQEISMGIAIPPWVVESRNNVWVLGAYGLIFGGALPAIVGRWWFGNREKTKDGIHSRSAAAFFKGLTEESGIDEVAGSLGKAFEWDLPNSKLGKADAELAELEKKIKERLHGKWDELLKLADADSKQYAKRKRAFILLYAHLLRLPVQNPTLQKEQTQVLLQTPPLLNAMLNISMARNWLLPTIAAMRLHAYLAQAIAPSPVDLKVAQLPGIDPADASNLPKSESSDYAAAISSLSKSDSPALPEAQKALERLGKTEIVDASFKVIGERFVTPSSFVHLLVKLRLAPLAKDGSVVPLPKPEVNEKRDNEFLNSKKDTEDLPSGEYVSGYAHAPYWPANRKPSWWIVLADVKSNKVVVPPLKITDVPVADPARGIDYRTYKIQFQAPQTVGLFTWKVFVVSDTFVGDEAARDVVLKIDDPSVLAAEEDADAEDDISEPEEDSLAGQMALMRGGKVKKAGSGGGRREESDEESSSDEEEEEEKKRQDSDSDSDSD</sequence>
<dbReference type="GO" id="GO:0031207">
    <property type="term" value="C:Sec62/Sec63 complex"/>
    <property type="evidence" value="ECO:0007669"/>
    <property type="project" value="TreeGrafter"/>
</dbReference>
<keyword evidence="4" id="KW-0256">Endoplasmic reticulum</keyword>
<protein>
    <recommendedName>
        <fullName evidence="11">J domain-containing protein</fullName>
    </recommendedName>
</protein>
<dbReference type="Gene3D" id="1.10.287.110">
    <property type="entry name" value="DnaJ domain"/>
    <property type="match status" value="1"/>
</dbReference>
<dbReference type="FunFam" id="1.10.287.110:FF:000039">
    <property type="entry name" value="Protein translocation complex component (Npl1)"/>
    <property type="match status" value="1"/>
</dbReference>
<keyword evidence="3 10" id="KW-0812">Transmembrane</keyword>
<dbReference type="GO" id="GO:0006614">
    <property type="term" value="P:SRP-dependent cotranslational protein targeting to membrane"/>
    <property type="evidence" value="ECO:0007669"/>
    <property type="project" value="TreeGrafter"/>
</dbReference>
<feature type="compositionally biased region" description="Acidic residues" evidence="9">
    <location>
        <begin position="643"/>
        <end position="655"/>
    </location>
</feature>
<evidence type="ECO:0000256" key="5">
    <source>
        <dbReference type="ARBA" id="ARBA00022927"/>
    </source>
</evidence>
<dbReference type="PANTHER" id="PTHR24075">
    <property type="entry name" value="SEC63 DOMAIN-CONTAINING"/>
    <property type="match status" value="1"/>
</dbReference>
<evidence type="ECO:0000256" key="4">
    <source>
        <dbReference type="ARBA" id="ARBA00022824"/>
    </source>
</evidence>
<organism evidence="12 13">
    <name type="scientific">Pycnoporus cinnabarinus</name>
    <name type="common">Cinnabar-red polypore</name>
    <name type="synonym">Trametes cinnabarina</name>
    <dbReference type="NCBI Taxonomy" id="5643"/>
    <lineage>
        <taxon>Eukaryota</taxon>
        <taxon>Fungi</taxon>
        <taxon>Dikarya</taxon>
        <taxon>Basidiomycota</taxon>
        <taxon>Agaricomycotina</taxon>
        <taxon>Agaricomycetes</taxon>
        <taxon>Polyporales</taxon>
        <taxon>Polyporaceae</taxon>
        <taxon>Trametes</taxon>
    </lineage>
</organism>
<dbReference type="SMART" id="SM00271">
    <property type="entry name" value="DnaJ"/>
    <property type="match status" value="1"/>
</dbReference>
<keyword evidence="2" id="KW-0813">Transport</keyword>
<evidence type="ECO:0000313" key="12">
    <source>
        <dbReference type="EMBL" id="CDO70306.1"/>
    </source>
</evidence>
<dbReference type="Pfam" id="PF00226">
    <property type="entry name" value="DnaJ"/>
    <property type="match status" value="1"/>
</dbReference>
<dbReference type="PROSITE" id="PS50076">
    <property type="entry name" value="DNAJ_2"/>
    <property type="match status" value="1"/>
</dbReference>
<comment type="caution">
    <text evidence="12">The sequence shown here is derived from an EMBL/GenBank/DDBJ whole genome shotgun (WGS) entry which is preliminary data.</text>
</comment>
<dbReference type="Pfam" id="PF02889">
    <property type="entry name" value="Sec63"/>
    <property type="match status" value="1"/>
</dbReference>
<reference evidence="12" key="1">
    <citation type="submission" date="2014-01" db="EMBL/GenBank/DDBJ databases">
        <title>The genome of the white-rot fungus Pycnoporus cinnabarinus: a basidiomycete model with a versatile arsenal for lignocellulosic biomass breakdown.</title>
        <authorList>
            <person name="Levasseur A."/>
            <person name="Lomascolo A."/>
            <person name="Ruiz-Duenas F.J."/>
            <person name="Uzan E."/>
            <person name="Piumi F."/>
            <person name="Kues U."/>
            <person name="Ram A.F.J."/>
            <person name="Murat C."/>
            <person name="Haon M."/>
            <person name="Benoit I."/>
            <person name="Arfi Y."/>
            <person name="Chevret D."/>
            <person name="Drula E."/>
            <person name="Kwon M.J."/>
            <person name="Gouret P."/>
            <person name="Lesage-Meessen L."/>
            <person name="Lombard V."/>
            <person name="Mariette J."/>
            <person name="Noirot C."/>
            <person name="Park J."/>
            <person name="Patyshakuliyeva A."/>
            <person name="Wieneger R.A.B."/>
            <person name="Wosten H.A.B."/>
            <person name="Martin F."/>
            <person name="Coutinho P.M."/>
            <person name="de Vries R."/>
            <person name="Martinez A.T."/>
            <person name="Klopp C."/>
            <person name="Pontarotti P."/>
            <person name="Henrissat B."/>
            <person name="Record E."/>
        </authorList>
    </citation>
    <scope>NUCLEOTIDE SEQUENCE [LARGE SCALE GENOMIC DNA]</scope>
    <source>
        <strain evidence="12">BRFM137</strain>
    </source>
</reference>
<dbReference type="GO" id="GO:0008320">
    <property type="term" value="F:protein transmembrane transporter activity"/>
    <property type="evidence" value="ECO:0007669"/>
    <property type="project" value="TreeGrafter"/>
</dbReference>
<dbReference type="OMA" id="RAILHAH"/>
<dbReference type="InterPro" id="IPR035892">
    <property type="entry name" value="C2_domain_sf"/>
</dbReference>
<gene>
    <name evidence="12" type="ORF">BN946_scf184370.g7</name>
</gene>
<feature type="compositionally biased region" description="Acidic residues" evidence="9">
    <location>
        <begin position="601"/>
        <end position="617"/>
    </location>
</feature>
<dbReference type="GO" id="GO:0003723">
    <property type="term" value="F:RNA binding"/>
    <property type="evidence" value="ECO:0007669"/>
    <property type="project" value="TreeGrafter"/>
</dbReference>
<evidence type="ECO:0000259" key="11">
    <source>
        <dbReference type="PROSITE" id="PS50076"/>
    </source>
</evidence>
<dbReference type="CDD" id="cd06257">
    <property type="entry name" value="DnaJ"/>
    <property type="match status" value="1"/>
</dbReference>
<dbReference type="AlphaFoldDB" id="A0A060S7X0"/>
<evidence type="ECO:0000256" key="8">
    <source>
        <dbReference type="ARBA" id="ARBA00023186"/>
    </source>
</evidence>
<dbReference type="InterPro" id="IPR036869">
    <property type="entry name" value="J_dom_sf"/>
</dbReference>
<proteinExistence type="predicted"/>
<dbReference type="EMBL" id="CCBP010000075">
    <property type="protein sequence ID" value="CDO70306.1"/>
    <property type="molecule type" value="Genomic_DNA"/>
</dbReference>
<dbReference type="STRING" id="5643.A0A060S7X0"/>
<feature type="transmembrane region" description="Helical" evidence="10">
    <location>
        <begin position="70"/>
        <end position="89"/>
    </location>
</feature>
<dbReference type="Proteomes" id="UP000029665">
    <property type="component" value="Unassembled WGS sequence"/>
</dbReference>
<dbReference type="SUPFAM" id="SSF46565">
    <property type="entry name" value="Chaperone J-domain"/>
    <property type="match status" value="1"/>
</dbReference>
<feature type="domain" description="J" evidence="11">
    <location>
        <begin position="102"/>
        <end position="172"/>
    </location>
</feature>
<dbReference type="InterPro" id="IPR001623">
    <property type="entry name" value="DnaJ_domain"/>
</dbReference>
<dbReference type="SUPFAM" id="SSF158702">
    <property type="entry name" value="Sec63 N-terminal domain-like"/>
    <property type="match status" value="1"/>
</dbReference>
<dbReference type="OrthoDB" id="1734229at2759"/>
<name>A0A060S7X0_PYCCI</name>
<keyword evidence="8" id="KW-0143">Chaperone</keyword>
<evidence type="ECO:0000256" key="7">
    <source>
        <dbReference type="ARBA" id="ARBA00023136"/>
    </source>
</evidence>
<keyword evidence="6 10" id="KW-1133">Transmembrane helix</keyword>
<keyword evidence="13" id="KW-1185">Reference proteome</keyword>
<evidence type="ECO:0000256" key="3">
    <source>
        <dbReference type="ARBA" id="ARBA00022692"/>
    </source>
</evidence>
<feature type="transmembrane region" description="Helical" evidence="10">
    <location>
        <begin position="12"/>
        <end position="30"/>
    </location>
</feature>